<dbReference type="Proteomes" id="UP000265955">
    <property type="component" value="Unassembled WGS sequence"/>
</dbReference>
<evidence type="ECO:0000256" key="1">
    <source>
        <dbReference type="SAM" id="Phobius"/>
    </source>
</evidence>
<feature type="domain" description="Type IV pilin Tt1218-like" evidence="2">
    <location>
        <begin position="35"/>
        <end position="115"/>
    </location>
</feature>
<keyword evidence="1" id="KW-0472">Membrane</keyword>
<protein>
    <submittedName>
        <fullName evidence="3">Type IV pilus modification protein PilV</fullName>
    </submittedName>
</protein>
<reference evidence="4" key="1">
    <citation type="submission" date="2018-09" db="EMBL/GenBank/DDBJ databases">
        <authorList>
            <person name="Zhu H."/>
        </authorList>
    </citation>
    <scope>NUCLEOTIDE SEQUENCE [LARGE SCALE GENOMIC DNA]</scope>
    <source>
        <strain evidence="4">K1R23-30</strain>
    </source>
</reference>
<dbReference type="Pfam" id="PF22150">
    <property type="entry name" value="Tt1218-like"/>
    <property type="match status" value="1"/>
</dbReference>
<evidence type="ECO:0000313" key="4">
    <source>
        <dbReference type="Proteomes" id="UP000265955"/>
    </source>
</evidence>
<dbReference type="Pfam" id="PF07963">
    <property type="entry name" value="N_methyl"/>
    <property type="match status" value="1"/>
</dbReference>
<evidence type="ECO:0000313" key="3">
    <source>
        <dbReference type="EMBL" id="RJF98939.1"/>
    </source>
</evidence>
<comment type="caution">
    <text evidence="3">The sequence shown here is derived from an EMBL/GenBank/DDBJ whole genome shotgun (WGS) entry which is preliminary data.</text>
</comment>
<dbReference type="NCBIfam" id="TIGR02532">
    <property type="entry name" value="IV_pilin_GFxxxE"/>
    <property type="match status" value="1"/>
</dbReference>
<dbReference type="InterPro" id="IPR013362">
    <property type="entry name" value="Pilus_4_PilV"/>
</dbReference>
<dbReference type="NCBIfam" id="TIGR02523">
    <property type="entry name" value="type_IV_pilV"/>
    <property type="match status" value="1"/>
</dbReference>
<dbReference type="InterPro" id="IPR054402">
    <property type="entry name" value="Tt1218-like_dom"/>
</dbReference>
<keyword evidence="1" id="KW-1133">Transmembrane helix</keyword>
<feature type="transmembrane region" description="Helical" evidence="1">
    <location>
        <begin position="12"/>
        <end position="35"/>
    </location>
</feature>
<dbReference type="EMBL" id="QYUO01000001">
    <property type="protein sequence ID" value="RJF98939.1"/>
    <property type="molecule type" value="Genomic_DNA"/>
</dbReference>
<name>A0A3A3GDG1_9BURK</name>
<keyword evidence="4" id="KW-1185">Reference proteome</keyword>
<keyword evidence="1" id="KW-0812">Transmembrane</keyword>
<sequence length="196" mass="21304">MACDVVKQHTSGFSLVEVLVAVFILAIGVIGAAGMQLTAMRTNHQSGLQTMAVQLAAELADKMRANDGQMKKSDTDNPFVGLSYQRSIDGMPQSPSKLCYSVSCNSRELADFDVYEWKRRIASTLPDVRALVCRDSQPWDDAARALSWNCQPGAETGTSLVIKLGWQAKNSDGSLVKDAAKQFPPSVAFTVEPYVQ</sequence>
<accession>A0A3A3GDG1</accession>
<proteinExistence type="predicted"/>
<dbReference type="AlphaFoldDB" id="A0A3A3GDG1"/>
<gene>
    <name evidence="3" type="primary">pilV</name>
    <name evidence="3" type="ORF">D3871_10770</name>
</gene>
<organism evidence="3 4">
    <name type="scientific">Noviherbaspirillum saxi</name>
    <dbReference type="NCBI Taxonomy" id="2320863"/>
    <lineage>
        <taxon>Bacteria</taxon>
        <taxon>Pseudomonadati</taxon>
        <taxon>Pseudomonadota</taxon>
        <taxon>Betaproteobacteria</taxon>
        <taxon>Burkholderiales</taxon>
        <taxon>Oxalobacteraceae</taxon>
        <taxon>Noviherbaspirillum</taxon>
    </lineage>
</organism>
<dbReference type="InterPro" id="IPR012902">
    <property type="entry name" value="N_methyl_site"/>
</dbReference>
<evidence type="ECO:0000259" key="2">
    <source>
        <dbReference type="Pfam" id="PF22150"/>
    </source>
</evidence>